<dbReference type="Gene3D" id="1.10.150.240">
    <property type="entry name" value="Putative phosphatase, domain 2"/>
    <property type="match status" value="1"/>
</dbReference>
<evidence type="ECO:0000313" key="2">
    <source>
        <dbReference type="Proteomes" id="UP000199315"/>
    </source>
</evidence>
<dbReference type="STRING" id="1619234.SAMN05421730_1010101"/>
<accession>A0A1D3TTU9</accession>
<protein>
    <submittedName>
        <fullName evidence="1">Phosphoglycolate phosphatase</fullName>
    </submittedName>
</protein>
<dbReference type="InterPro" id="IPR023198">
    <property type="entry name" value="PGP-like_dom2"/>
</dbReference>
<dbReference type="AlphaFoldDB" id="A0A1D3TTU9"/>
<dbReference type="Pfam" id="PF13419">
    <property type="entry name" value="HAD_2"/>
    <property type="match status" value="1"/>
</dbReference>
<dbReference type="SFLD" id="SFLDG01129">
    <property type="entry name" value="C1.5:_HAD__Beta-PGM__Phosphata"/>
    <property type="match status" value="1"/>
</dbReference>
<dbReference type="InterPro" id="IPR041492">
    <property type="entry name" value="HAD_2"/>
</dbReference>
<dbReference type="GO" id="GO:0008967">
    <property type="term" value="F:phosphoglycolate phosphatase activity"/>
    <property type="evidence" value="ECO:0007669"/>
    <property type="project" value="TreeGrafter"/>
</dbReference>
<dbReference type="SFLD" id="SFLDS00003">
    <property type="entry name" value="Haloacid_Dehalogenase"/>
    <property type="match status" value="1"/>
</dbReference>
<dbReference type="InterPro" id="IPR006439">
    <property type="entry name" value="HAD-SF_hydro_IA"/>
</dbReference>
<evidence type="ECO:0000313" key="1">
    <source>
        <dbReference type="EMBL" id="SCP97441.1"/>
    </source>
</evidence>
<dbReference type="RefSeq" id="WP_091233558.1">
    <property type="nucleotide sequence ID" value="NZ_FMKA01000010.1"/>
</dbReference>
<organism evidence="1 2">
    <name type="scientific">Anaerobium acetethylicum</name>
    <dbReference type="NCBI Taxonomy" id="1619234"/>
    <lineage>
        <taxon>Bacteria</taxon>
        <taxon>Bacillati</taxon>
        <taxon>Bacillota</taxon>
        <taxon>Clostridia</taxon>
        <taxon>Lachnospirales</taxon>
        <taxon>Lachnospiraceae</taxon>
        <taxon>Anaerobium</taxon>
    </lineage>
</organism>
<dbReference type="SUPFAM" id="SSF56784">
    <property type="entry name" value="HAD-like"/>
    <property type="match status" value="1"/>
</dbReference>
<gene>
    <name evidence="1" type="ORF">SAMN05421730_1010101</name>
</gene>
<dbReference type="OrthoDB" id="9792518at2"/>
<dbReference type="NCBIfam" id="TIGR01549">
    <property type="entry name" value="HAD-SF-IA-v1"/>
    <property type="match status" value="1"/>
</dbReference>
<dbReference type="Gene3D" id="3.40.50.1000">
    <property type="entry name" value="HAD superfamily/HAD-like"/>
    <property type="match status" value="1"/>
</dbReference>
<proteinExistence type="predicted"/>
<dbReference type="PANTHER" id="PTHR43434:SF1">
    <property type="entry name" value="PHOSPHOGLYCOLATE PHOSPHATASE"/>
    <property type="match status" value="1"/>
</dbReference>
<reference evidence="1 2" key="1">
    <citation type="submission" date="2016-09" db="EMBL/GenBank/DDBJ databases">
        <authorList>
            <person name="Capua I."/>
            <person name="De Benedictis P."/>
            <person name="Joannis T."/>
            <person name="Lombin L.H."/>
            <person name="Cattoli G."/>
        </authorList>
    </citation>
    <scope>NUCLEOTIDE SEQUENCE [LARGE SCALE GENOMIC DNA]</scope>
    <source>
        <strain evidence="1 2">GluBS11</strain>
    </source>
</reference>
<dbReference type="PANTHER" id="PTHR43434">
    <property type="entry name" value="PHOSPHOGLYCOLATE PHOSPHATASE"/>
    <property type="match status" value="1"/>
</dbReference>
<name>A0A1D3TTU9_9FIRM</name>
<dbReference type="InterPro" id="IPR023214">
    <property type="entry name" value="HAD_sf"/>
</dbReference>
<dbReference type="GO" id="GO:0006281">
    <property type="term" value="P:DNA repair"/>
    <property type="evidence" value="ECO:0007669"/>
    <property type="project" value="TreeGrafter"/>
</dbReference>
<dbReference type="InterPro" id="IPR036412">
    <property type="entry name" value="HAD-like_sf"/>
</dbReference>
<keyword evidence="2" id="KW-1185">Reference proteome</keyword>
<dbReference type="Proteomes" id="UP000199315">
    <property type="component" value="Unassembled WGS sequence"/>
</dbReference>
<dbReference type="EMBL" id="FMKA01000010">
    <property type="protein sequence ID" value="SCP97441.1"/>
    <property type="molecule type" value="Genomic_DNA"/>
</dbReference>
<dbReference type="InterPro" id="IPR050155">
    <property type="entry name" value="HAD-like_hydrolase_sf"/>
</dbReference>
<sequence>MDGIIFDVDGTLWDSTEVVADSWNQAIAENSDLERRVTAKELMGLFGKPLEEIMDALFPGLEKEKKDQLAVHCYEYENAVVAKAPCVYYEGMVEGIKELSKRYKLFIVSNCQEGYIEAFLENTGLGEYITDFTCPGDTGLLKADNIRIIMERNNLKKAVYIGDTQGDANACKDAGIPMIFAGYGFGSVEGEYTTIQSFGELLDMDYDAVL</sequence>